<accession>A0ABY4PD92</accession>
<dbReference type="InterPro" id="IPR043129">
    <property type="entry name" value="ATPase_NBD"/>
</dbReference>
<dbReference type="Pfam" id="PF00480">
    <property type="entry name" value="ROK"/>
    <property type="match status" value="1"/>
</dbReference>
<dbReference type="InterPro" id="IPR000600">
    <property type="entry name" value="ROK"/>
</dbReference>
<dbReference type="RefSeq" id="WP_249512875.1">
    <property type="nucleotide sequence ID" value="NZ_CP093365.1"/>
</dbReference>
<sequence>MSKQFLCIDVGGTNIKYALLDRKGQVVSQDKCATPLTGLADFLTVVQDIVDGYTGAYQGLAFSVPGRVDHENERIHGGGLLTFLDQQILPDLIQVADDIPITVENDAKAAVQAEMWLGNLQDVTNGAAVVLGSGVGSGIVLNHQLLTGSHFQAGEVSFMLQDQALDINSFSGAHGSAVGMIKKIAKALQLPDLTDGEAVFTAIQQHNAKATAIFQEFCHDVAVLINNMQAVLDLERYVIGGGISAQPIVAQTIKIEYQKLREKLPILATTLTQPEIVTGKFQNDANLCGALYHFLQVNTALN</sequence>
<dbReference type="Proteomes" id="UP000831947">
    <property type="component" value="Chromosome"/>
</dbReference>
<evidence type="ECO:0000313" key="3">
    <source>
        <dbReference type="Proteomes" id="UP000831947"/>
    </source>
</evidence>
<dbReference type="Gene3D" id="3.30.420.40">
    <property type="match status" value="2"/>
</dbReference>
<evidence type="ECO:0000256" key="1">
    <source>
        <dbReference type="ARBA" id="ARBA00006479"/>
    </source>
</evidence>
<name>A0ABY4PD92_9LACO</name>
<evidence type="ECO:0000313" key="2">
    <source>
        <dbReference type="EMBL" id="UQS83690.1"/>
    </source>
</evidence>
<dbReference type="SUPFAM" id="SSF53067">
    <property type="entry name" value="Actin-like ATPase domain"/>
    <property type="match status" value="1"/>
</dbReference>
<dbReference type="PANTHER" id="PTHR18964:SF170">
    <property type="entry name" value="SUGAR KINASE"/>
    <property type="match status" value="1"/>
</dbReference>
<proteinExistence type="inferred from homology"/>
<organism evidence="2 3">
    <name type="scientific">Bombilactobacillus thymidiniphilus</name>
    <dbReference type="NCBI Taxonomy" id="2923363"/>
    <lineage>
        <taxon>Bacteria</taxon>
        <taxon>Bacillati</taxon>
        <taxon>Bacillota</taxon>
        <taxon>Bacilli</taxon>
        <taxon>Lactobacillales</taxon>
        <taxon>Lactobacillaceae</taxon>
        <taxon>Bombilactobacillus</taxon>
    </lineage>
</organism>
<dbReference type="PANTHER" id="PTHR18964">
    <property type="entry name" value="ROK (REPRESSOR, ORF, KINASE) FAMILY"/>
    <property type="match status" value="1"/>
</dbReference>
<dbReference type="CDD" id="cd24152">
    <property type="entry name" value="ASKHA_NBD_ROK-like"/>
    <property type="match status" value="1"/>
</dbReference>
<reference evidence="2 3" key="1">
    <citation type="journal article" date="2022" name="Int. J. Syst. Evol. Microbiol.">
        <title>Apilactobacillus apisilvae sp. nov., Nicolia spurrieriana gen. nov. sp. nov., Bombilactobacillus folatiphilus sp. nov. and Bombilactobacillus thymidiniphilus sp. nov., four new lactic acid bacterial isolates from stingless bees Tetragonula carbonaria and Austroplebeia australis.</title>
        <authorList>
            <person name="Oliphant S.A."/>
            <person name="Watson-Haigh N.S."/>
            <person name="Sumby K.M."/>
            <person name="Gardner J."/>
            <person name="Groom S."/>
            <person name="Jiranek V."/>
        </authorList>
    </citation>
    <scope>NUCLEOTIDE SEQUENCE [LARGE SCALE GENOMIC DNA]</scope>
    <source>
        <strain evidence="2 3">SG4_A1</strain>
    </source>
</reference>
<dbReference type="EMBL" id="CP093365">
    <property type="protein sequence ID" value="UQS83690.1"/>
    <property type="molecule type" value="Genomic_DNA"/>
</dbReference>
<gene>
    <name evidence="2" type="ORF">MOO47_00360</name>
</gene>
<keyword evidence="3" id="KW-1185">Reference proteome</keyword>
<protein>
    <submittedName>
        <fullName evidence="2">ROK family protein</fullName>
    </submittedName>
</protein>
<comment type="similarity">
    <text evidence="1">Belongs to the ROK (NagC/XylR) family.</text>
</comment>